<proteinExistence type="predicted"/>
<dbReference type="SUPFAM" id="SSF48371">
    <property type="entry name" value="ARM repeat"/>
    <property type="match status" value="1"/>
</dbReference>
<name>A0A0F3QCL7_RICBE</name>
<gene>
    <name evidence="1" type="ORF">RBEAN4_0890</name>
</gene>
<keyword evidence="2" id="KW-1185">Reference proteome</keyword>
<accession>A0A0F3QCL7</accession>
<dbReference type="EMBL" id="LAOI01000001">
    <property type="protein sequence ID" value="KJV89901.1"/>
    <property type="molecule type" value="Genomic_DNA"/>
</dbReference>
<dbReference type="AlphaFoldDB" id="A0A0F3QCL7"/>
<reference evidence="1 2" key="1">
    <citation type="submission" date="2015-02" db="EMBL/GenBank/DDBJ databases">
        <title>Genome Sequencing of Rickettsiales.</title>
        <authorList>
            <person name="Daugherty S.C."/>
            <person name="Su Q."/>
            <person name="Abolude K."/>
            <person name="Beier-Sexton M."/>
            <person name="Carlyon J.A."/>
            <person name="Carter R."/>
            <person name="Day N.P."/>
            <person name="Dumler S.J."/>
            <person name="Dyachenko V."/>
            <person name="Godinez A."/>
            <person name="Kurtti T.J."/>
            <person name="Lichay M."/>
            <person name="Mullins K.E."/>
            <person name="Ott S."/>
            <person name="Pappas-Brown V."/>
            <person name="Paris D.H."/>
            <person name="Patel P."/>
            <person name="Richards A.L."/>
            <person name="Sadzewicz L."/>
            <person name="Sears K."/>
            <person name="Seidman D."/>
            <person name="Sengamalay N."/>
            <person name="Stenos J."/>
            <person name="Tallon L.J."/>
            <person name="Vincent G."/>
            <person name="Fraser C.M."/>
            <person name="Munderloh U."/>
            <person name="Dunning-Hotopp J.C."/>
        </authorList>
    </citation>
    <scope>NUCLEOTIDE SEQUENCE [LARGE SCALE GENOMIC DNA]</scope>
    <source>
        <strain evidence="1 2">RML An4</strain>
    </source>
</reference>
<organism evidence="1 2">
    <name type="scientific">Rickettsia bellii str. RML An4</name>
    <dbReference type="NCBI Taxonomy" id="1359193"/>
    <lineage>
        <taxon>Bacteria</taxon>
        <taxon>Pseudomonadati</taxon>
        <taxon>Pseudomonadota</taxon>
        <taxon>Alphaproteobacteria</taxon>
        <taxon>Rickettsiales</taxon>
        <taxon>Rickettsiaceae</taxon>
        <taxon>Rickettsieae</taxon>
        <taxon>Rickettsia</taxon>
        <taxon>belli group</taxon>
    </lineage>
</organism>
<dbReference type="PATRIC" id="fig|1359193.3.peg.862"/>
<evidence type="ECO:0008006" key="3">
    <source>
        <dbReference type="Google" id="ProtNLM"/>
    </source>
</evidence>
<comment type="caution">
    <text evidence="1">The sequence shown here is derived from an EMBL/GenBank/DDBJ whole genome shotgun (WGS) entry which is preliminary data.</text>
</comment>
<protein>
    <recommendedName>
        <fullName evidence="3">HEAT repeat domain-containing protein</fullName>
    </recommendedName>
</protein>
<evidence type="ECO:0000313" key="1">
    <source>
        <dbReference type="EMBL" id="KJV89901.1"/>
    </source>
</evidence>
<dbReference type="Proteomes" id="UP000033661">
    <property type="component" value="Unassembled WGS sequence"/>
</dbReference>
<evidence type="ECO:0000313" key="2">
    <source>
        <dbReference type="Proteomes" id="UP000033661"/>
    </source>
</evidence>
<sequence length="300" mass="35995">MVMSEEEFKKRPNMAKYPEEEKIFFYIIEIGHYENYDDAMDYMAKNLKASEEFRQIAASQALQILVHRFYNIKDELILPLLFKHLKSDSKYKYFLSEIMNTLGDIAHLVPRLRRKIYLTCFNNDIDFVTYKKLKKFTDKNLLYSLNNEEEKIEFILSFCQNSSSYQEALEVCLYFLRKNESEKINIAAFQGLTYIVFRFRKINFKAILPFIGRFSRYSTERCEWIYTESLLEDIAIVIPKLRIKAITFLKKYSYSHLRTSSFINYIITKNKPKDQIKLEKILKLNVNNLKKVKLKYNLNF</sequence>
<dbReference type="InterPro" id="IPR016024">
    <property type="entry name" value="ARM-type_fold"/>
</dbReference>